<evidence type="ECO:0000313" key="2">
    <source>
        <dbReference type="EMBL" id="TXC78504.1"/>
    </source>
</evidence>
<keyword evidence="1" id="KW-1133">Transmembrane helix</keyword>
<comment type="caution">
    <text evidence="2">The sequence shown here is derived from an EMBL/GenBank/DDBJ whole genome shotgun (WGS) entry which is preliminary data.</text>
</comment>
<name>A0A5C6V0N5_9BACI</name>
<reference evidence="2 3" key="1">
    <citation type="journal article" date="2005" name="Int. J. Syst. Evol. Microbiol.">
        <title>Bacillus litoralis sp. nov., isolated from a tidal flat of the Yellow Sea in Korea.</title>
        <authorList>
            <person name="Yoon J.H."/>
            <person name="Oh T.K."/>
        </authorList>
    </citation>
    <scope>NUCLEOTIDE SEQUENCE [LARGE SCALE GENOMIC DNA]</scope>
    <source>
        <strain evidence="2 3">SW-211</strain>
    </source>
</reference>
<proteinExistence type="predicted"/>
<organism evidence="2 3">
    <name type="scientific">Metabacillus litoralis</name>
    <dbReference type="NCBI Taxonomy" id="152268"/>
    <lineage>
        <taxon>Bacteria</taxon>
        <taxon>Bacillati</taxon>
        <taxon>Bacillota</taxon>
        <taxon>Bacilli</taxon>
        <taxon>Bacillales</taxon>
        <taxon>Bacillaceae</taxon>
        <taxon>Metabacillus</taxon>
    </lineage>
</organism>
<feature type="transmembrane region" description="Helical" evidence="1">
    <location>
        <begin position="20"/>
        <end position="48"/>
    </location>
</feature>
<sequence length="227" mass="25125">MGNDVTNFNDVIKNSFLNEYMFGNLAALDILLGLLTAFMAGSFIYGVYKFTYKGVLYSPSFNITLLVMTMITSLVIMTISTNVVLSLGMVGALSIVRFRTAIKDPLDVVFMFWAIAAGISSGAGLYLLTLLGAVIIGAVIVVLSRKKHTDTLYLLVIHYTEEANDEVKRELQKLDYTLKSKVVRKNMMEITAEIRLKIDNTAFMNKLGDLDGVQDVSLVQYNGDYAV</sequence>
<evidence type="ECO:0000313" key="3">
    <source>
        <dbReference type="Proteomes" id="UP000321363"/>
    </source>
</evidence>
<dbReference type="OrthoDB" id="9803265at2"/>
<dbReference type="RefSeq" id="WP_146950893.1">
    <property type="nucleotide sequence ID" value="NZ_VOQF01000033.1"/>
</dbReference>
<feature type="transmembrane region" description="Helical" evidence="1">
    <location>
        <begin position="60"/>
        <end position="90"/>
    </location>
</feature>
<dbReference type="EMBL" id="VOQF01000033">
    <property type="protein sequence ID" value="TXC78504.1"/>
    <property type="molecule type" value="Genomic_DNA"/>
</dbReference>
<gene>
    <name evidence="2" type="ORF">FS935_22730</name>
</gene>
<accession>A0A5C6V0N5</accession>
<dbReference type="InterPro" id="IPR032531">
    <property type="entry name" value="DUF4956"/>
</dbReference>
<feature type="transmembrane region" description="Helical" evidence="1">
    <location>
        <begin position="110"/>
        <end position="143"/>
    </location>
</feature>
<evidence type="ECO:0000256" key="1">
    <source>
        <dbReference type="SAM" id="Phobius"/>
    </source>
</evidence>
<protein>
    <submittedName>
        <fullName evidence="2">DUF4956 domain-containing protein</fullName>
    </submittedName>
</protein>
<dbReference type="Proteomes" id="UP000321363">
    <property type="component" value="Unassembled WGS sequence"/>
</dbReference>
<keyword evidence="1" id="KW-0472">Membrane</keyword>
<dbReference type="AlphaFoldDB" id="A0A5C6V0N5"/>
<keyword evidence="1" id="KW-0812">Transmembrane</keyword>
<keyword evidence="3" id="KW-1185">Reference proteome</keyword>
<dbReference type="Pfam" id="PF16316">
    <property type="entry name" value="DUF4956"/>
    <property type="match status" value="1"/>
</dbReference>